<dbReference type="Proteomes" id="UP000003330">
    <property type="component" value="Unassembled WGS sequence"/>
</dbReference>
<reference evidence="1 2" key="1">
    <citation type="journal article" date="2014" name="Int. J. Syst. Evol. Microbiol.">
        <title>Phylogenomics and the dynamic genome evolution of the genus Streptococcus.</title>
        <authorList>
            <consortium name="The Broad Institute Genome Sequencing Platform"/>
            <person name="Richards V.P."/>
            <person name="Palmer S.R."/>
            <person name="Pavinski Bitar P.D."/>
            <person name="Qin X."/>
            <person name="Weinstock G.M."/>
            <person name="Highlander S.K."/>
            <person name="Town C.D."/>
            <person name="Burne R.A."/>
            <person name="Stanhope M.J."/>
        </authorList>
    </citation>
    <scope>NUCLEOTIDE SEQUENCE [LARGE SCALE GENOMIC DNA]</scope>
    <source>
        <strain evidence="1 2">707-05</strain>
    </source>
</reference>
<keyword evidence="2" id="KW-1185">Reference proteome</keyword>
<dbReference type="eggNOG" id="COG5016">
    <property type="taxonomic scope" value="Bacteria"/>
</dbReference>
<accession>G5K381</accession>
<gene>
    <name evidence="1" type="ORF">STRIC_1249</name>
</gene>
<sequence length="53" mass="6219">MREEIAQYAKSEEDVLSYASFPQQARDYLGRREDPFYDVPLQYVSVSLELDEA</sequence>
<evidence type="ECO:0000313" key="2">
    <source>
        <dbReference type="Proteomes" id="UP000003330"/>
    </source>
</evidence>
<dbReference type="EMBL" id="AEUX02000006">
    <property type="protein sequence ID" value="EHI69598.1"/>
    <property type="molecule type" value="Genomic_DNA"/>
</dbReference>
<organism evidence="1 2">
    <name type="scientific">Streptococcus ictaluri 707-05</name>
    <dbReference type="NCBI Taxonomy" id="764299"/>
    <lineage>
        <taxon>Bacteria</taxon>
        <taxon>Bacillati</taxon>
        <taxon>Bacillota</taxon>
        <taxon>Bacilli</taxon>
        <taxon>Lactobacillales</taxon>
        <taxon>Streptococcaceae</taxon>
        <taxon>Streptococcus</taxon>
    </lineage>
</organism>
<dbReference type="SUPFAM" id="SSF89000">
    <property type="entry name" value="post-HMGL domain-like"/>
    <property type="match status" value="1"/>
</dbReference>
<evidence type="ECO:0000313" key="1">
    <source>
        <dbReference type="EMBL" id="EHI69598.1"/>
    </source>
</evidence>
<proteinExistence type="predicted"/>
<dbReference type="AlphaFoldDB" id="G5K381"/>
<dbReference type="STRING" id="764299.STRIC_1249"/>
<protein>
    <submittedName>
        <fullName evidence="1">Uncharacterized protein</fullName>
    </submittedName>
</protein>
<comment type="caution">
    <text evidence="1">The sequence shown here is derived from an EMBL/GenBank/DDBJ whole genome shotgun (WGS) entry which is preliminary data.</text>
</comment>
<name>G5K381_9STRE</name>